<evidence type="ECO:0000256" key="1">
    <source>
        <dbReference type="SAM" id="MobiDB-lite"/>
    </source>
</evidence>
<dbReference type="STRING" id="576137.A0A1L7XJ07"/>
<dbReference type="OrthoDB" id="5352492at2759"/>
<evidence type="ECO:0000313" key="4">
    <source>
        <dbReference type="Proteomes" id="UP000184330"/>
    </source>
</evidence>
<proteinExistence type="predicted"/>
<organism evidence="3 4">
    <name type="scientific">Phialocephala subalpina</name>
    <dbReference type="NCBI Taxonomy" id="576137"/>
    <lineage>
        <taxon>Eukaryota</taxon>
        <taxon>Fungi</taxon>
        <taxon>Dikarya</taxon>
        <taxon>Ascomycota</taxon>
        <taxon>Pezizomycotina</taxon>
        <taxon>Leotiomycetes</taxon>
        <taxon>Helotiales</taxon>
        <taxon>Mollisiaceae</taxon>
        <taxon>Phialocephala</taxon>
        <taxon>Phialocephala fortinii species complex</taxon>
    </lineage>
</organism>
<reference evidence="3 4" key="1">
    <citation type="submission" date="2016-03" db="EMBL/GenBank/DDBJ databases">
        <authorList>
            <person name="Ploux O."/>
        </authorList>
    </citation>
    <scope>NUCLEOTIDE SEQUENCE [LARGE SCALE GENOMIC DNA]</scope>
    <source>
        <strain evidence="3 4">UAMH 11012</strain>
    </source>
</reference>
<feature type="compositionally biased region" description="Polar residues" evidence="1">
    <location>
        <begin position="9"/>
        <end position="20"/>
    </location>
</feature>
<dbReference type="InterPro" id="IPR046538">
    <property type="entry name" value="DUF6603"/>
</dbReference>
<evidence type="ECO:0000259" key="2">
    <source>
        <dbReference type="Pfam" id="PF20248"/>
    </source>
</evidence>
<dbReference type="Proteomes" id="UP000184330">
    <property type="component" value="Unassembled WGS sequence"/>
</dbReference>
<dbReference type="EMBL" id="FJOG01000029">
    <property type="protein sequence ID" value="CZR65011.1"/>
    <property type="molecule type" value="Genomic_DNA"/>
</dbReference>
<protein>
    <recommendedName>
        <fullName evidence="2">DUF6603 domain-containing protein</fullName>
    </recommendedName>
</protein>
<feature type="domain" description="DUF6603" evidence="2">
    <location>
        <begin position="902"/>
        <end position="1415"/>
    </location>
</feature>
<feature type="region of interest" description="Disordered" evidence="1">
    <location>
        <begin position="1"/>
        <end position="20"/>
    </location>
</feature>
<evidence type="ECO:0000313" key="3">
    <source>
        <dbReference type="EMBL" id="CZR65011.1"/>
    </source>
</evidence>
<gene>
    <name evidence="3" type="ORF">PAC_14911</name>
</gene>
<sequence length="1770" mass="190999">MSTTKEDAPNSNPTLDPTSIPTAADFLVQTQMGTPATISTDPNWTQVLSDAKVVPGLVSQSSDGDNDVIFTASTDLWGLQFSSTNNQSYFGNALTPEKLLNHAWIGDNFNSGVVALSSTQPGGSNIFSTDIPLQGKPLNSDGSVWKAFNITADNPQLMDLVKILDPDNSLTVKLQAPVNPNPNASALWFVTTPDYYQTTVQLVFVLNPLQVYEKAIQWINTNLGFNITLPSNQLDILLTAKKSTIYDVLNLTNTTEQWALSLLLSIQDFDFAFDFSAMDTSFYLIPTQGTATIVSSLATACGNTLGMDTSEMPTTNESDLFTKLIGDHLDLWYVKVDKDFSNADSPLTWAVGVLASWNGGASNNPIIVGLSYNTTTKKFKGRLITSTDRVLTNRRYPNYDYRLALPSAILSSQLNIDVTNLPSSISLWDIFASECGSPPSVLRKIPFALASAMLSYSSPKGSKTFTFSTTIVRDLSPQPTPEETEAPSGFLWNQITVFASRTWSGTARKTNFKIYSEIELASKDTSIPAAYLDVALAYENSPTTGSDWTFNASISNLSVHLLAETFFDFNSNQGAMAILGNLTVNSLDLSYTYSSGKSTSFLISATLILSELELDLSYQYVSSLHPQGESTAADLKWNGKPPHKEISKITPNSTTIWKFEAFLSVKDNSSNIAQIVNSIAPGEGDALPGFVGDIVVAAKGDPLSAPIKLIYTGGNDNGSTLAVWVNIGVFNLTFVYYRSAATNGKTAMIKRFLRMSVDQIPTLTSKIHLPLINELPQPFDSLLFLWVGDEGTTTQSTQGIIRYMIEPAEDRPNAINTTLADIDIPPIQWKELSGKPNPDDQVLQPGYHFMVITNNKAVLDHVFGQTTTPTAELAQPHSNVHTTADPAPEQDPPATKGDCIAKVGPLTVAGLSLQYKNSSLFIGIDATLVLGPLTFSVVGFTIEIDMGSPDFRLNNLSGILTHLPPLVSVSIHGLDASVEKPPLTIGGAFVHDTTDVPASGTSIESYRGGVAVGLEAWQVIAVGEYAIVTQTSTGSSYKSVFVYGELNGPLIQLEAVTISGVRLGFGYNSLVRLPAASELYSFPFISNNAGGGDPLAIINALETGPAPFVYKKEGGCFFTAGMTITCCDCISLTAALMFEISTSSQPGIVIALLADGVFQMEPLAPADATLIYVELLIKVEVNFTEGYIAADAALAPTSHIYVPQAHLTGMGAFYSWFPPSSHAGDWVFTLGGYHRAYQPPSWYPQNLTMIGLDFVVGNSIASTPYGLKAADGINASVACYGRVLWCYDTKMCYGRSAYADITLDVFINFKPFYFIAEMRLSVGVDCDIGQCPALTLMYLTSHTIADLLIVSFHIHISLGADLTLWGPDSFGGTAYVNFWFFGFSVDFGSGLRDPPPATLLEFYDMVRTNGPSGNSSTADSAQGIDPVNNPNPFDAQHKCSVESGLFPQKPQSLDPTKFPNTGSATEWIVLAGSLQIRIDCNFSLSAAWLVNDETTPSGAPSTQPSTTSSTTPITTNPLTALNPIYSFPMHNTDPITSELSIRIYFYEGAETKLIPGWQAELVIKPAPMATWSQYTSDNDPLHRIAGGGLNQPTNLQSGDNPTVDLCQGVRLFPPAPYLSKSPVVDFDATSAMVVVEEYHLYDYVKFDPEQTTYQSTPFEPADDAPTQWANFGKVWTGLIDGSTQDDAGEIVAKSELRGDGQIGSGVMGLLVTTLGWDQRSPAETVKGEVPPAPAGQRLEWQLQSSPPSILAGELEYYYPYLPMTAVAAAA</sequence>
<feature type="region of interest" description="Disordered" evidence="1">
    <location>
        <begin position="1494"/>
        <end position="1515"/>
    </location>
</feature>
<feature type="region of interest" description="Disordered" evidence="1">
    <location>
        <begin position="874"/>
        <end position="893"/>
    </location>
</feature>
<accession>A0A1L7XJ07</accession>
<dbReference type="Pfam" id="PF20248">
    <property type="entry name" value="DUF6603"/>
    <property type="match status" value="1"/>
</dbReference>
<name>A0A1L7XJ07_9HELO</name>
<keyword evidence="4" id="KW-1185">Reference proteome</keyword>